<dbReference type="RefSeq" id="WP_139922779.1">
    <property type="nucleotide sequence ID" value="NZ_CBCSLE010000063.1"/>
</dbReference>
<organism evidence="1 2">
    <name type="scientific">Corallococcus exiguus</name>
    <dbReference type="NCBI Taxonomy" id="83462"/>
    <lineage>
        <taxon>Bacteria</taxon>
        <taxon>Pseudomonadati</taxon>
        <taxon>Myxococcota</taxon>
        <taxon>Myxococcia</taxon>
        <taxon>Myxococcales</taxon>
        <taxon>Cystobacterineae</taxon>
        <taxon>Myxococcaceae</taxon>
        <taxon>Corallococcus</taxon>
    </lineage>
</organism>
<accession>A0A7X4Y4S6</accession>
<evidence type="ECO:0000313" key="2">
    <source>
        <dbReference type="Proteomes" id="UP000537825"/>
    </source>
</evidence>
<evidence type="ECO:0000313" key="1">
    <source>
        <dbReference type="EMBL" id="NBC38808.1"/>
    </source>
</evidence>
<dbReference type="AlphaFoldDB" id="A0A7X4Y4S6"/>
<gene>
    <name evidence="1" type="ORF">GTZ93_03140</name>
</gene>
<dbReference type="Proteomes" id="UP000537825">
    <property type="component" value="Unassembled WGS sequence"/>
</dbReference>
<dbReference type="PROSITE" id="PS51257">
    <property type="entry name" value="PROKAR_LIPOPROTEIN"/>
    <property type="match status" value="1"/>
</dbReference>
<evidence type="ECO:0008006" key="3">
    <source>
        <dbReference type="Google" id="ProtNLM"/>
    </source>
</evidence>
<proteinExistence type="predicted"/>
<protein>
    <recommendedName>
        <fullName evidence="3">Lipoprotein</fullName>
    </recommendedName>
</protein>
<keyword evidence="2" id="KW-1185">Reference proteome</keyword>
<reference evidence="1 2" key="1">
    <citation type="submission" date="2020-01" db="EMBL/GenBank/DDBJ databases">
        <title>The draft genome sequence of Corallococcus exiguus DSM 14696.</title>
        <authorList>
            <person name="Zhang X."/>
            <person name="Zhu H."/>
        </authorList>
    </citation>
    <scope>NUCLEOTIDE SEQUENCE [LARGE SCALE GENOMIC DNA]</scope>
    <source>
        <strain evidence="1 2">DSM 14696</strain>
    </source>
</reference>
<comment type="caution">
    <text evidence="1">The sequence shown here is derived from an EMBL/GenBank/DDBJ whole genome shotgun (WGS) entry which is preliminary data.</text>
</comment>
<sequence>MPRLTSAMRCGGLGLMGGVLLLAGCLGGQGARPADWEGDRSIAFPPFYLQSAVQVGGEEQAYVLDGNLLRAVQVAMDDFFPKRSKDTPCWGRPEAYRYRVIRQGDVFFILIHEAPDACGNAFIGVDTGARYAVSLDGRVLRRSVGAEPEVPLAPPDMDAGVLEGVALDGGAP</sequence>
<name>A0A7X4Y4S6_9BACT</name>
<dbReference type="EMBL" id="JAAAPK010000001">
    <property type="protein sequence ID" value="NBC38808.1"/>
    <property type="molecule type" value="Genomic_DNA"/>
</dbReference>